<feature type="compositionally biased region" description="Low complexity" evidence="1">
    <location>
        <begin position="71"/>
        <end position="83"/>
    </location>
</feature>
<feature type="region of interest" description="Disordered" evidence="1">
    <location>
        <begin position="1"/>
        <end position="22"/>
    </location>
</feature>
<protein>
    <submittedName>
        <fullName evidence="2">Uncharacterized protein</fullName>
    </submittedName>
</protein>
<sequence>MGGIAWDGSDRGDRVQASRRRSSGRSVALYIGRGQQTVVKSCCWEVWLQQPQQESRQQQQLQPRREHRQRLQQSDEQWQQQQQLRSPAHCMTKRHCCQVLLKATGSRCAAAGAEYGRGAAAKRS</sequence>
<dbReference type="AlphaFoldDB" id="U6KWS6"/>
<dbReference type="GeneID" id="25254015"/>
<dbReference type="VEuPathDB" id="ToxoDB:ETH_00024515"/>
<accession>U6KWS6</accession>
<organism evidence="2 3">
    <name type="scientific">Eimeria tenella</name>
    <name type="common">Coccidian parasite</name>
    <dbReference type="NCBI Taxonomy" id="5802"/>
    <lineage>
        <taxon>Eukaryota</taxon>
        <taxon>Sar</taxon>
        <taxon>Alveolata</taxon>
        <taxon>Apicomplexa</taxon>
        <taxon>Conoidasida</taxon>
        <taxon>Coccidia</taxon>
        <taxon>Eucoccidiorida</taxon>
        <taxon>Eimeriorina</taxon>
        <taxon>Eimeriidae</taxon>
        <taxon>Eimeria</taxon>
    </lineage>
</organism>
<reference evidence="2" key="1">
    <citation type="submission" date="2013-10" db="EMBL/GenBank/DDBJ databases">
        <title>Genomic analysis of the causative agents of coccidiosis in chickens.</title>
        <authorList>
            <person name="Reid A.J."/>
            <person name="Blake D."/>
            <person name="Billington K."/>
            <person name="Browne H."/>
            <person name="Dunn M."/>
            <person name="Hung S."/>
            <person name="Kawahara F."/>
            <person name="Miranda-Saavedra D."/>
            <person name="Mourier T."/>
            <person name="Nagra H."/>
            <person name="Otto T.D."/>
            <person name="Rawlings N."/>
            <person name="Sanchez A."/>
            <person name="Sanders M."/>
            <person name="Subramaniam C."/>
            <person name="Tay Y."/>
            <person name="Dear P."/>
            <person name="Doerig C."/>
            <person name="Gruber A."/>
            <person name="Parkinson J."/>
            <person name="Shirley M."/>
            <person name="Wan K.L."/>
            <person name="Berriman M."/>
            <person name="Tomley F."/>
            <person name="Pain A."/>
        </authorList>
    </citation>
    <scope>NUCLEOTIDE SEQUENCE [LARGE SCALE GENOMIC DNA]</scope>
    <source>
        <strain evidence="2">Houghton</strain>
    </source>
</reference>
<dbReference type="RefSeq" id="XP_013230688.1">
    <property type="nucleotide sequence ID" value="XM_013375234.1"/>
</dbReference>
<keyword evidence="3" id="KW-1185">Reference proteome</keyword>
<evidence type="ECO:0000313" key="2">
    <source>
        <dbReference type="EMBL" id="CDJ39935.1"/>
    </source>
</evidence>
<dbReference type="VEuPathDB" id="ToxoDB:ETH2_1569000"/>
<dbReference type="Proteomes" id="UP000030747">
    <property type="component" value="Unassembled WGS sequence"/>
</dbReference>
<feature type="region of interest" description="Disordered" evidence="1">
    <location>
        <begin position="54"/>
        <end position="87"/>
    </location>
</feature>
<reference evidence="2" key="2">
    <citation type="submission" date="2013-10" db="EMBL/GenBank/DDBJ databases">
        <authorList>
            <person name="Aslett M."/>
        </authorList>
    </citation>
    <scope>NUCLEOTIDE SEQUENCE [LARGE SCALE GENOMIC DNA]</scope>
    <source>
        <strain evidence="2">Houghton</strain>
    </source>
</reference>
<evidence type="ECO:0000256" key="1">
    <source>
        <dbReference type="SAM" id="MobiDB-lite"/>
    </source>
</evidence>
<evidence type="ECO:0000313" key="3">
    <source>
        <dbReference type="Proteomes" id="UP000030747"/>
    </source>
</evidence>
<name>U6KWS6_EIMTE</name>
<gene>
    <name evidence="2" type="ORF">ETH_00024515</name>
</gene>
<proteinExistence type="predicted"/>
<dbReference type="EMBL" id="HG674763">
    <property type="protein sequence ID" value="CDJ39935.1"/>
    <property type="molecule type" value="Genomic_DNA"/>
</dbReference>